<dbReference type="EMBL" id="UYSL01019773">
    <property type="protein sequence ID" value="VDL69642.1"/>
    <property type="molecule type" value="Genomic_DNA"/>
</dbReference>
<protein>
    <submittedName>
        <fullName evidence="3">Cu2_monooxygen domain-containing protein</fullName>
    </submittedName>
</protein>
<dbReference type="AlphaFoldDB" id="A0A158QWZ9"/>
<dbReference type="STRING" id="27835.A0A158QWZ9"/>
<dbReference type="GO" id="GO:0016715">
    <property type="term" value="F:oxidoreductase activity, acting on paired donors, with incorporation or reduction of molecular oxygen, reduced ascorbate as one donor, and incorporation of one atom of oxygen"/>
    <property type="evidence" value="ECO:0007669"/>
    <property type="project" value="InterPro"/>
</dbReference>
<dbReference type="GO" id="GO:0005507">
    <property type="term" value="F:copper ion binding"/>
    <property type="evidence" value="ECO:0007669"/>
    <property type="project" value="InterPro"/>
</dbReference>
<reference evidence="3" key="1">
    <citation type="submission" date="2016-04" db="UniProtKB">
        <authorList>
            <consortium name="WormBaseParasite"/>
        </authorList>
    </citation>
    <scope>IDENTIFICATION</scope>
</reference>
<evidence type="ECO:0000313" key="3">
    <source>
        <dbReference type="WBParaSite" id="NBR_0000605201-mRNA-1"/>
    </source>
</evidence>
<evidence type="ECO:0000313" key="2">
    <source>
        <dbReference type="Proteomes" id="UP000271162"/>
    </source>
</evidence>
<organism evidence="3">
    <name type="scientific">Nippostrongylus brasiliensis</name>
    <name type="common">Rat hookworm</name>
    <dbReference type="NCBI Taxonomy" id="27835"/>
    <lineage>
        <taxon>Eukaryota</taxon>
        <taxon>Metazoa</taxon>
        <taxon>Ecdysozoa</taxon>
        <taxon>Nematoda</taxon>
        <taxon>Chromadorea</taxon>
        <taxon>Rhabditida</taxon>
        <taxon>Rhabditina</taxon>
        <taxon>Rhabditomorpha</taxon>
        <taxon>Strongyloidea</taxon>
        <taxon>Heligmosomidae</taxon>
        <taxon>Nippostrongylus</taxon>
    </lineage>
</organism>
<dbReference type="Proteomes" id="UP000271162">
    <property type="component" value="Unassembled WGS sequence"/>
</dbReference>
<gene>
    <name evidence="1" type="ORF">NBR_LOCUS6053</name>
</gene>
<dbReference type="WBParaSite" id="NBR_0000605201-mRNA-1">
    <property type="protein sequence ID" value="NBR_0000605201-mRNA-1"/>
    <property type="gene ID" value="NBR_0000605201"/>
</dbReference>
<keyword evidence="2" id="KW-1185">Reference proteome</keyword>
<reference evidence="1 2" key="2">
    <citation type="submission" date="2018-11" db="EMBL/GenBank/DDBJ databases">
        <authorList>
            <consortium name="Pathogen Informatics"/>
        </authorList>
    </citation>
    <scope>NUCLEOTIDE SEQUENCE [LARGE SCALE GENOMIC DNA]</scope>
</reference>
<accession>A0A158QWZ9</accession>
<name>A0A158QWZ9_NIPBR</name>
<dbReference type="Gene3D" id="2.60.120.310">
    <property type="entry name" value="Copper type II, ascorbate-dependent monooxygenase, N-terminal domain"/>
    <property type="match status" value="1"/>
</dbReference>
<dbReference type="SUPFAM" id="SSF49742">
    <property type="entry name" value="PHM/PNGase F"/>
    <property type="match status" value="1"/>
</dbReference>
<proteinExistence type="predicted"/>
<dbReference type="InterPro" id="IPR036939">
    <property type="entry name" value="Cu2_ascorb_mOase_N_sf"/>
</dbReference>
<evidence type="ECO:0000313" key="1">
    <source>
        <dbReference type="EMBL" id="VDL69642.1"/>
    </source>
</evidence>
<sequence>MANHEGEGRDVGRLRAVRSILERLGSFVNMNARRLVGLICSALVALASAADETTDLLMPGVIAQVLSEEEMAGSFNKKRSPFLLLSFCPVGNWPSIYRRHTGVFLGITPHQKGRRWASSSNQPPIAHMKASREELHSGHVRGLLVVMKSADGRSSSLWRFNYQILGFLYPEEPPLESVTIREETYVCTSVPLDPETEHYLTGYKANYESHNAHHILLFGCDEPGSDDEVW</sequence>
<dbReference type="InterPro" id="IPR008977">
    <property type="entry name" value="PHM/PNGase_F_dom_sf"/>
</dbReference>